<feature type="compositionally biased region" description="Low complexity" evidence="1">
    <location>
        <begin position="38"/>
        <end position="47"/>
    </location>
</feature>
<sequence>MTPHIHPFHLTLESHNTTHTFPISLTPHLDPIQHKQQPCSSLPSSSLPSPPWCPHSQLPAPRATFSAAGSLITPASTPLLSARVPSRLRAQVSSSMDASATSGRKPSMATALRTRRSWVRRRRVTTVSWLSTVRLWLLSWAELVRGYRAAAEFDAR</sequence>
<name>A0A6A5ZMU0_9PLEO</name>
<dbReference type="Proteomes" id="UP000799770">
    <property type="component" value="Unassembled WGS sequence"/>
</dbReference>
<evidence type="ECO:0000313" key="3">
    <source>
        <dbReference type="Proteomes" id="UP000799770"/>
    </source>
</evidence>
<proteinExistence type="predicted"/>
<dbReference type="AlphaFoldDB" id="A0A6A5ZMU0"/>
<reference evidence="2" key="1">
    <citation type="journal article" date="2020" name="Stud. Mycol.">
        <title>101 Dothideomycetes genomes: a test case for predicting lifestyles and emergence of pathogens.</title>
        <authorList>
            <person name="Haridas S."/>
            <person name="Albert R."/>
            <person name="Binder M."/>
            <person name="Bloem J."/>
            <person name="Labutti K."/>
            <person name="Salamov A."/>
            <person name="Andreopoulos B."/>
            <person name="Baker S."/>
            <person name="Barry K."/>
            <person name="Bills G."/>
            <person name="Bluhm B."/>
            <person name="Cannon C."/>
            <person name="Castanera R."/>
            <person name="Culley D."/>
            <person name="Daum C."/>
            <person name="Ezra D."/>
            <person name="Gonzalez J."/>
            <person name="Henrissat B."/>
            <person name="Kuo A."/>
            <person name="Liang C."/>
            <person name="Lipzen A."/>
            <person name="Lutzoni F."/>
            <person name="Magnuson J."/>
            <person name="Mondo S."/>
            <person name="Nolan M."/>
            <person name="Ohm R."/>
            <person name="Pangilinan J."/>
            <person name="Park H.-J."/>
            <person name="Ramirez L."/>
            <person name="Alfaro M."/>
            <person name="Sun H."/>
            <person name="Tritt A."/>
            <person name="Yoshinaga Y."/>
            <person name="Zwiers L.-H."/>
            <person name="Turgeon B."/>
            <person name="Goodwin S."/>
            <person name="Spatafora J."/>
            <person name="Crous P."/>
            <person name="Grigoriev I."/>
        </authorList>
    </citation>
    <scope>NUCLEOTIDE SEQUENCE</scope>
    <source>
        <strain evidence="2">CBS 627.86</strain>
    </source>
</reference>
<dbReference type="EMBL" id="ML977313">
    <property type="protein sequence ID" value="KAF2120932.1"/>
    <property type="molecule type" value="Genomic_DNA"/>
</dbReference>
<keyword evidence="3" id="KW-1185">Reference proteome</keyword>
<gene>
    <name evidence="2" type="ORF">BDV96DRAFT_281106</name>
</gene>
<feature type="region of interest" description="Disordered" evidence="1">
    <location>
        <begin position="92"/>
        <end position="112"/>
    </location>
</feature>
<protein>
    <submittedName>
        <fullName evidence="2">Uncharacterized protein</fullName>
    </submittedName>
</protein>
<evidence type="ECO:0000313" key="2">
    <source>
        <dbReference type="EMBL" id="KAF2120932.1"/>
    </source>
</evidence>
<accession>A0A6A5ZMU0</accession>
<feature type="region of interest" description="Disordered" evidence="1">
    <location>
        <begin position="27"/>
        <end position="53"/>
    </location>
</feature>
<evidence type="ECO:0000256" key="1">
    <source>
        <dbReference type="SAM" id="MobiDB-lite"/>
    </source>
</evidence>
<feature type="compositionally biased region" description="Polar residues" evidence="1">
    <location>
        <begin position="92"/>
        <end position="104"/>
    </location>
</feature>
<organism evidence="2 3">
    <name type="scientific">Lophiotrema nucula</name>
    <dbReference type="NCBI Taxonomy" id="690887"/>
    <lineage>
        <taxon>Eukaryota</taxon>
        <taxon>Fungi</taxon>
        <taxon>Dikarya</taxon>
        <taxon>Ascomycota</taxon>
        <taxon>Pezizomycotina</taxon>
        <taxon>Dothideomycetes</taxon>
        <taxon>Pleosporomycetidae</taxon>
        <taxon>Pleosporales</taxon>
        <taxon>Lophiotremataceae</taxon>
        <taxon>Lophiotrema</taxon>
    </lineage>
</organism>